<evidence type="ECO:0000259" key="11">
    <source>
        <dbReference type="PROSITE" id="PS51061"/>
    </source>
</evidence>
<feature type="transmembrane region" description="Helical" evidence="9">
    <location>
        <begin position="982"/>
        <end position="1003"/>
    </location>
</feature>
<dbReference type="PROSITE" id="PS50893">
    <property type="entry name" value="ABC_TRANSPORTER_2"/>
    <property type="match status" value="2"/>
</dbReference>
<dbReference type="PROSITE" id="PS51061">
    <property type="entry name" value="R3H"/>
    <property type="match status" value="1"/>
</dbReference>
<dbReference type="GO" id="GO:0003676">
    <property type="term" value="F:nucleic acid binding"/>
    <property type="evidence" value="ECO:0007669"/>
    <property type="project" value="UniProtKB-UniRule"/>
</dbReference>
<dbReference type="PANTHER" id="PTHR19229">
    <property type="entry name" value="ATP-BINDING CASSETTE TRANSPORTER SUBFAMILY A ABCA"/>
    <property type="match status" value="1"/>
</dbReference>
<keyword evidence="5" id="KW-0863">Zinc-finger</keyword>
<evidence type="ECO:0000256" key="9">
    <source>
        <dbReference type="SAM" id="Phobius"/>
    </source>
</evidence>
<dbReference type="InterPro" id="IPR036867">
    <property type="entry name" value="R3H_dom_sf"/>
</dbReference>
<feature type="region of interest" description="Disordered" evidence="8">
    <location>
        <begin position="760"/>
        <end position="779"/>
    </location>
</feature>
<keyword evidence="1" id="KW-0813">Transport</keyword>
<feature type="compositionally biased region" description="Polar residues" evidence="8">
    <location>
        <begin position="760"/>
        <end position="775"/>
    </location>
</feature>
<dbReference type="InterPro" id="IPR034077">
    <property type="entry name" value="R3H_FAP1"/>
</dbReference>
<feature type="compositionally biased region" description="Basic residues" evidence="8">
    <location>
        <begin position="1593"/>
        <end position="1602"/>
    </location>
</feature>
<dbReference type="CDD" id="cd16492">
    <property type="entry name" value="RING-CH-C4HC3_NFX1-like"/>
    <property type="match status" value="1"/>
</dbReference>
<evidence type="ECO:0000256" key="8">
    <source>
        <dbReference type="SAM" id="MobiDB-lite"/>
    </source>
</evidence>
<keyword evidence="9" id="KW-0812">Transmembrane</keyword>
<keyword evidence="4" id="KW-0547">Nucleotide-binding</keyword>
<reference evidence="12 13" key="1">
    <citation type="journal article" date="2016" name="Genome Announc.">
        <title>Genome Sequence of Madurella mycetomatis mm55, Isolated from a Human Mycetoma Case in Sudan.</title>
        <authorList>
            <person name="Smit S."/>
            <person name="Derks M.F."/>
            <person name="Bervoets S."/>
            <person name="Fahal A."/>
            <person name="van Leeuwen W."/>
            <person name="van Belkum A."/>
            <person name="van de Sande W.W."/>
        </authorList>
    </citation>
    <scope>NUCLEOTIDE SEQUENCE [LARGE SCALE GENOMIC DNA]</scope>
    <source>
        <strain evidence="13">mm55</strain>
    </source>
</reference>
<dbReference type="PANTHER" id="PTHR19229:SF36">
    <property type="entry name" value="ATP-BINDING CASSETTE SUB-FAMILY A MEMBER 2"/>
    <property type="match status" value="1"/>
</dbReference>
<feature type="compositionally biased region" description="Acidic residues" evidence="8">
    <location>
        <begin position="2640"/>
        <end position="2650"/>
    </location>
</feature>
<evidence type="ECO:0000256" key="1">
    <source>
        <dbReference type="ARBA" id="ARBA00022448"/>
    </source>
</evidence>
<evidence type="ECO:0000313" key="13">
    <source>
        <dbReference type="Proteomes" id="UP000078237"/>
    </source>
</evidence>
<evidence type="ECO:0000259" key="10">
    <source>
        <dbReference type="PROSITE" id="PS50893"/>
    </source>
</evidence>
<dbReference type="CDD" id="cd06006">
    <property type="entry name" value="R3H_unknown_2"/>
    <property type="match status" value="1"/>
</dbReference>
<dbReference type="STRING" id="100816.A0A175WE53"/>
<dbReference type="InterPro" id="IPR003439">
    <property type="entry name" value="ABC_transporter-like_ATP-bd"/>
</dbReference>
<feature type="region of interest" description="Disordered" evidence="8">
    <location>
        <begin position="1590"/>
        <end position="1661"/>
    </location>
</feature>
<dbReference type="CDD" id="cd03263">
    <property type="entry name" value="ABC_subfamily_A"/>
    <property type="match status" value="2"/>
</dbReference>
<feature type="compositionally biased region" description="Basic and acidic residues" evidence="8">
    <location>
        <begin position="2626"/>
        <end position="2638"/>
    </location>
</feature>
<dbReference type="Pfam" id="PF00005">
    <property type="entry name" value="ABC_tran"/>
    <property type="match status" value="2"/>
</dbReference>
<dbReference type="InterPro" id="IPR001374">
    <property type="entry name" value="R3H_dom"/>
</dbReference>
<keyword evidence="2" id="KW-0479">Metal-binding</keyword>
<dbReference type="InterPro" id="IPR026082">
    <property type="entry name" value="ABCA"/>
</dbReference>
<feature type="transmembrane region" description="Helical" evidence="9">
    <location>
        <begin position="1058"/>
        <end position="1078"/>
    </location>
</feature>
<accession>A0A175WE53</accession>
<keyword evidence="7" id="KW-0067">ATP-binding</keyword>
<dbReference type="Gene3D" id="3.40.50.300">
    <property type="entry name" value="P-loop containing nucleotide triphosphate hydrolases"/>
    <property type="match status" value="2"/>
</dbReference>
<dbReference type="FunFam" id="3.30.1370.50:FF:000006">
    <property type="entry name" value="NF-X1 finger transcription factor"/>
    <property type="match status" value="1"/>
</dbReference>
<dbReference type="InterPro" id="IPR027417">
    <property type="entry name" value="P-loop_NTPase"/>
</dbReference>
<dbReference type="GO" id="GO:0005524">
    <property type="term" value="F:ATP binding"/>
    <property type="evidence" value="ECO:0007669"/>
    <property type="project" value="UniProtKB-KW"/>
</dbReference>
<dbReference type="InterPro" id="IPR000967">
    <property type="entry name" value="Znf_NFX1"/>
</dbReference>
<dbReference type="SMART" id="SM00393">
    <property type="entry name" value="R3H"/>
    <property type="match status" value="1"/>
</dbReference>
<dbReference type="SMART" id="SM00382">
    <property type="entry name" value="AAA"/>
    <property type="match status" value="2"/>
</dbReference>
<keyword evidence="13" id="KW-1185">Reference proteome</keyword>
<dbReference type="Pfam" id="PF01422">
    <property type="entry name" value="zf-NF-X1"/>
    <property type="match status" value="6"/>
</dbReference>
<feature type="region of interest" description="Disordered" evidence="8">
    <location>
        <begin position="2618"/>
        <end position="2692"/>
    </location>
</feature>
<feature type="transmembrane region" description="Helical" evidence="9">
    <location>
        <begin position="329"/>
        <end position="350"/>
    </location>
</feature>
<organism evidence="12 13">
    <name type="scientific">Madurella mycetomatis</name>
    <dbReference type="NCBI Taxonomy" id="100816"/>
    <lineage>
        <taxon>Eukaryota</taxon>
        <taxon>Fungi</taxon>
        <taxon>Dikarya</taxon>
        <taxon>Ascomycota</taxon>
        <taxon>Pezizomycotina</taxon>
        <taxon>Sordariomycetes</taxon>
        <taxon>Sordariomycetidae</taxon>
        <taxon>Sordariales</taxon>
        <taxon>Sordariales incertae sedis</taxon>
        <taxon>Madurella</taxon>
    </lineage>
</organism>
<feature type="domain" description="ABC transporter" evidence="10">
    <location>
        <begin position="461"/>
        <end position="694"/>
    </location>
</feature>
<dbReference type="EMBL" id="LCTW02000022">
    <property type="protein sequence ID" value="KXX82058.1"/>
    <property type="molecule type" value="Genomic_DNA"/>
</dbReference>
<dbReference type="Pfam" id="PF01424">
    <property type="entry name" value="R3H"/>
    <property type="match status" value="1"/>
</dbReference>
<dbReference type="VEuPathDB" id="FungiDB:MMYC01_200933"/>
<feature type="compositionally biased region" description="Polar residues" evidence="8">
    <location>
        <begin position="1649"/>
        <end position="1659"/>
    </location>
</feature>
<evidence type="ECO:0000256" key="6">
    <source>
        <dbReference type="ARBA" id="ARBA00022833"/>
    </source>
</evidence>
<dbReference type="InterPro" id="IPR017871">
    <property type="entry name" value="ABC_transporter-like_CS"/>
</dbReference>
<feature type="domain" description="R3H" evidence="11">
    <location>
        <begin position="2306"/>
        <end position="2369"/>
    </location>
</feature>
<feature type="transmembrane region" description="Helical" evidence="9">
    <location>
        <begin position="1124"/>
        <end position="1143"/>
    </location>
</feature>
<protein>
    <submittedName>
        <fullName evidence="12">Transcriptional repressor NF-X1</fullName>
    </submittedName>
</protein>
<dbReference type="SUPFAM" id="SSF52540">
    <property type="entry name" value="P-loop containing nucleoside triphosphate hydrolases"/>
    <property type="match status" value="2"/>
</dbReference>
<dbReference type="SUPFAM" id="SSF82708">
    <property type="entry name" value="R3H domain"/>
    <property type="match status" value="1"/>
</dbReference>
<name>A0A175WE53_9PEZI</name>
<feature type="transmembrane region" description="Helical" evidence="9">
    <location>
        <begin position="408"/>
        <end position="433"/>
    </location>
</feature>
<feature type="domain" description="ABC transporter" evidence="10">
    <location>
        <begin position="1226"/>
        <end position="1452"/>
    </location>
</feature>
<evidence type="ECO:0000256" key="7">
    <source>
        <dbReference type="ARBA" id="ARBA00022840"/>
    </source>
</evidence>
<dbReference type="OrthoDB" id="8061355at2759"/>
<dbReference type="InterPro" id="IPR003593">
    <property type="entry name" value="AAA+_ATPase"/>
</dbReference>
<dbReference type="PROSITE" id="PS00211">
    <property type="entry name" value="ABC_TRANSPORTER_1"/>
    <property type="match status" value="2"/>
</dbReference>
<feature type="transmembrane region" description="Helical" evidence="9">
    <location>
        <begin position="362"/>
        <end position="388"/>
    </location>
</feature>
<evidence type="ECO:0000313" key="12">
    <source>
        <dbReference type="EMBL" id="KXX82058.1"/>
    </source>
</evidence>
<dbReference type="CDD" id="cd06008">
    <property type="entry name" value="NF-X1-zinc-finger"/>
    <property type="match status" value="4"/>
</dbReference>
<keyword evidence="9" id="KW-1133">Transmembrane helix</keyword>
<dbReference type="Gene3D" id="3.30.1370.50">
    <property type="entry name" value="R3H-like domain"/>
    <property type="match status" value="1"/>
</dbReference>
<keyword evidence="6" id="KW-0862">Zinc</keyword>
<dbReference type="AlphaFoldDB" id="A0A175WE53"/>
<feature type="transmembrane region" description="Helical" evidence="9">
    <location>
        <begin position="223"/>
        <end position="242"/>
    </location>
</feature>
<feature type="transmembrane region" description="Helical" evidence="9">
    <location>
        <begin position="268"/>
        <end position="292"/>
    </location>
</feature>
<comment type="caution">
    <text evidence="12">The sequence shown here is derived from an EMBL/GenBank/DDBJ whole genome shotgun (WGS) entry which is preliminary data.</text>
</comment>
<feature type="transmembrane region" description="Helical" evidence="9">
    <location>
        <begin position="821"/>
        <end position="843"/>
    </location>
</feature>
<dbReference type="Proteomes" id="UP000078237">
    <property type="component" value="Unassembled WGS sequence"/>
</dbReference>
<evidence type="ECO:0000256" key="2">
    <source>
        <dbReference type="ARBA" id="ARBA00022723"/>
    </source>
</evidence>
<gene>
    <name evidence="12" type="ORF">MMYC01_200933</name>
</gene>
<evidence type="ECO:0000256" key="4">
    <source>
        <dbReference type="ARBA" id="ARBA00022741"/>
    </source>
</evidence>
<dbReference type="GO" id="GO:0016020">
    <property type="term" value="C:membrane"/>
    <property type="evidence" value="ECO:0007669"/>
    <property type="project" value="InterPro"/>
</dbReference>
<keyword evidence="3" id="KW-0677">Repeat</keyword>
<feature type="transmembrane region" description="Helical" evidence="9">
    <location>
        <begin position="1024"/>
        <end position="1046"/>
    </location>
</feature>
<feature type="region of interest" description="Disordered" evidence="8">
    <location>
        <begin position="2524"/>
        <end position="2556"/>
    </location>
</feature>
<dbReference type="GO" id="GO:0008270">
    <property type="term" value="F:zinc ion binding"/>
    <property type="evidence" value="ECO:0007669"/>
    <property type="project" value="UniProtKB-KW"/>
</dbReference>
<evidence type="ECO:0000256" key="5">
    <source>
        <dbReference type="ARBA" id="ARBA00022771"/>
    </source>
</evidence>
<feature type="transmembrane region" description="Helical" evidence="9">
    <location>
        <begin position="304"/>
        <end position="323"/>
    </location>
</feature>
<feature type="transmembrane region" description="Helical" evidence="9">
    <location>
        <begin position="1085"/>
        <end position="1112"/>
    </location>
</feature>
<dbReference type="GO" id="GO:0016887">
    <property type="term" value="F:ATP hydrolysis activity"/>
    <property type="evidence" value="ECO:0007669"/>
    <property type="project" value="InterPro"/>
</dbReference>
<dbReference type="GO" id="GO:0140359">
    <property type="term" value="F:ABC-type transporter activity"/>
    <property type="evidence" value="ECO:0007669"/>
    <property type="project" value="InterPro"/>
</dbReference>
<dbReference type="GO" id="GO:0005319">
    <property type="term" value="F:lipid transporter activity"/>
    <property type="evidence" value="ECO:0007669"/>
    <property type="project" value="TreeGrafter"/>
</dbReference>
<proteinExistence type="predicted"/>
<sequence length="2692" mass="293468">MAAWEFARQVKALIKKNLILLVTRHWLSTLLQSIVAPVAILALTLNIRNFGASRNIFGVGTPTPIRAIQDAIHPSQQLVFVKDPSLGPDIDAVISTVSSPLAPEKVVQFDTQDEASSYCVPDFREVSGCHAIVTFHDSPLTSPAFSMNRAWNYSLRFDPARNSYRADVHDSANPHQIYHLPTKLAIDNAITNSTEAPDEYMFTQRRQEEVDLVLDAHYGQTVITTYVIVFFLSVLPGVYHAVGVVSAERASGVAGLIDAMGGGPGVRVVGWIVALGIVQFPVWIVAGCLYWYLLFPDSNAAIPIFWQIFSGLAFLNASIFAASFFRRRIISSLFVCVCMTCLGGGAAILLNRAVDTARVIPLSLLFPAMNYIFVLSHMARFALAAWPVLMSEAAIPDPANIALLAQSYFVPVWAFWVFLVIQILAYPVLAVIAERQLHGINFKDRTLSETAGEDEHSDAAIRAIGLTKVYTASWLRKVFPCGGGRKDYKALDGLDLVAHKNQIQCLLGVNGAGKSTTLDMLAGSHAPTAGKMVISARASKLGVCPQKNVLFNRLTVLEHVKFWSELKGGKEDLQTLHGLIAACDLTKKTHSRAGTLSGGQKRKLQLACMFVGGTTVCLMDEVTSGLDPISRRAIWNIILAERSKRSMVFTTHFLDEGEVLADHIVILSKGQIRCQGTAAELKNQFGGGYRVSLPLDADISTIADLDARRTLHQDRIIYHTPDSKSAARLIAKLEAAGQSDVQVSGPTIEDVFLGTAQDDITTSETESPTPINNGSDVYDPEKADTAVGMDPLTPLSSAQPTSFTQQLRALLLKRLQILPRYWFAAFLALALPIACMPPINIFMSNEFARPDCLGMTSGGFVSSYPLRLQMGGIRRAPFGPQSANNTLYQVLEDFPVGEDYRMEDFSNDWAIMDSYDEFREFVGTIPTLYYIGGLYMGDEEEGGHPPTVAYLAGGRGGSLELLHLYTSLRSGMRIEAALEEAYFAYAAFIFTVYPCLFALYPAFERVTKVRAFQISNGVRPLPLWTAYFLFDLCFVLAVSIAYTVTISQQFPYWYEPGYMFPVALLYGITGILISYIVSTWATSQLAAFLWTVGFSVLGFFALALAIMLPAVLSDPLDVQHISDVIAFTLGLVFPIANVFRSMAIGFNLYQLGCRDNTMAGAGSWWGYGFPIAYLCFNIVLLTALLIWLDKDLSFSNLFGRRASPSFNPSENPSSPLERQSPSSDLLQITDLSKSFNSQPAVSSVSLSLSSNEILALLGPNGAGKTTIVNLIRGELRPDSGDILLRGVSLPSNPSLAQTSIGVCPQFDALDLLTARQHLLFYARVKGVPRADVAGVMARVGLPDAMADKPAAALSGGNKRKLSLAIALLGNPPVLVLDEPSSGMDAAAKRKMWRVLGESVAPGRTILLTTHSMEEADTLATRAAILGGGKVLALGTTQVLRRQYSDFVCVQLVLRDGVDERRVEDWVREKFGGGEAGGAVVFDGESLGGLVRFMVPASLPEDESGKSAVGKLIELLEENREVLGLVDYSIGAPTLERVFLSVVKDNYVEEEEGRKRGWKRFQPRLKLLLTEVEEVVEADRGEVVTMAMGNPMPKRFKPRRRRPPPVLYPAAAGSPAPSLRANAPEFVPGQPAPPLSSVPQATVPKEKSKPSASRVMSKSSAADLPTRIHEDIDNRQYECVICTSEVLRNSRVWSCSICWTVAHLHCVRKWHKNQLKERDENQAPNQPDGWRCPGCNSTLMEQPGSYHCWCGKDIDPKPIPGLPPHTCGQTCNKPRATCPHPCSLMCHAGPCPPCTLMGPTQTCFCGKNTSTKRCSETDYSRGWSCQEPCGDLLPCGEHECAQTCHAGLCGACEVPMASTCYCGRERREMPCNQRDDAVESFNHGQLNSPLGPQGIEPDSDRWFEGSFRCRNACGRVFDCGHHACQKPCHPQDEAAAHCPLSPDVVTHCPCGKTPLESMSVNSRLSCQDAIPHCDKPCNKVLACGHLCLDKCHTGACAPCTQTVDVTCRCGRTTVRSACHQGDIVHPHCFRVCRAQLNCGRHECGERCCSGEKKAAERRKQKRNANENYEPEHICLQICGRQLKCGRHTCQQLCHKGPCMSCPEAIFEEISCSCGRTVLQPPQPCGTRPPECRFPCTRARLCGHPSVHHQCHPDETTCPKCPFLMEKPCICGKKMLKNQPCWFEEARCGLPCGKKLKCGHAISLGSAKISEYLGHTALRRVAKSANHANTPAPNSVMHLIRRKQEVRCQATKLNPWPTRESTLKCDDECLRLQRNRQLAEALNIDPETHSDDHIPYSDTTLKLFRENINWAQTQEREFRVFAAAQDEKRLRFKPMQSHQRAFLHALAEDFGLDSESQDPEPHRHVCIFKTPRFVSAPRKTLAQCLRIAKAASTPGAAASALRPSPSASTVSQRPDTQTFNAFLLKNPRFALTIDELDQALAADLAMASHAGPTLTFTTYFLPSDEIAIKATPKTTTAAVATASVVPTPQALESALSQLKPNIARTVSRLGLAGAVSLCHVDVVDGPSSSSSLSVSITRREGDSTAASNTGGWSAVASRGSWRRTAAAAAAVTGNKLPGPAGAGEPRAPSAFVALKRLELRKKEMKKEAIEEDWLVVAERMDMDDEGAGEGKETSKDKGEGESGGEGEGEGEDVTGAIVVADGEIGGKRQEEVGQGEQGGVSMEASDGRIAAVDV</sequence>
<feature type="transmembrane region" description="Helical" evidence="9">
    <location>
        <begin position="26"/>
        <end position="47"/>
    </location>
</feature>
<keyword evidence="9" id="KW-0472">Membrane</keyword>
<dbReference type="SMART" id="SM00438">
    <property type="entry name" value="ZnF_NFX"/>
    <property type="match status" value="8"/>
</dbReference>
<dbReference type="GO" id="GO:0005634">
    <property type="term" value="C:nucleus"/>
    <property type="evidence" value="ECO:0007669"/>
    <property type="project" value="InterPro"/>
</dbReference>
<evidence type="ECO:0000256" key="3">
    <source>
        <dbReference type="ARBA" id="ARBA00022737"/>
    </source>
</evidence>
<feature type="transmembrane region" description="Helical" evidence="9">
    <location>
        <begin position="1164"/>
        <end position="1188"/>
    </location>
</feature>